<evidence type="ECO:0000256" key="4">
    <source>
        <dbReference type="ARBA" id="ARBA00022989"/>
    </source>
</evidence>
<keyword evidence="4 6" id="KW-1133">Transmembrane helix</keyword>
<feature type="transmembrane region" description="Helical" evidence="6">
    <location>
        <begin position="328"/>
        <end position="349"/>
    </location>
</feature>
<dbReference type="AlphaFoldDB" id="A0A385JME1"/>
<dbReference type="RefSeq" id="WP_049213598.1">
    <property type="nucleotide sequence ID" value="NZ_CABMNS010000001.1"/>
</dbReference>
<feature type="transmembrane region" description="Helical" evidence="6">
    <location>
        <begin position="286"/>
        <end position="308"/>
    </location>
</feature>
<evidence type="ECO:0000256" key="3">
    <source>
        <dbReference type="ARBA" id="ARBA00022692"/>
    </source>
</evidence>
<feature type="transmembrane region" description="Helical" evidence="6">
    <location>
        <begin position="179"/>
        <end position="198"/>
    </location>
</feature>
<keyword evidence="2" id="KW-1003">Cell membrane</keyword>
<dbReference type="PANTHER" id="PTHR30250">
    <property type="entry name" value="PST FAMILY PREDICTED COLANIC ACID TRANSPORTER"/>
    <property type="match status" value="1"/>
</dbReference>
<feature type="transmembrane region" description="Helical" evidence="6">
    <location>
        <begin position="361"/>
        <end position="380"/>
    </location>
</feature>
<feature type="transmembrane region" description="Helical" evidence="6">
    <location>
        <begin position="46"/>
        <end position="67"/>
    </location>
</feature>
<name>A0A385JME1_PROMI</name>
<feature type="transmembrane region" description="Helical" evidence="6">
    <location>
        <begin position="150"/>
        <end position="173"/>
    </location>
</feature>
<evidence type="ECO:0000256" key="6">
    <source>
        <dbReference type="SAM" id="Phobius"/>
    </source>
</evidence>
<keyword evidence="3 6" id="KW-0812">Transmembrane</keyword>
<feature type="transmembrane region" description="Helical" evidence="6">
    <location>
        <begin position="12"/>
        <end position="34"/>
    </location>
</feature>
<dbReference type="InterPro" id="IPR050833">
    <property type="entry name" value="Poly_Biosynth_Transport"/>
</dbReference>
<feature type="transmembrane region" description="Helical" evidence="6">
    <location>
        <begin position="88"/>
        <end position="111"/>
    </location>
</feature>
<feature type="transmembrane region" description="Helical" evidence="6">
    <location>
        <begin position="123"/>
        <end position="143"/>
    </location>
</feature>
<evidence type="ECO:0000256" key="5">
    <source>
        <dbReference type="ARBA" id="ARBA00023136"/>
    </source>
</evidence>
<dbReference type="EMBL" id="KY710697">
    <property type="protein sequence ID" value="AXY99507.1"/>
    <property type="molecule type" value="Genomic_DNA"/>
</dbReference>
<feature type="transmembrane region" description="Helical" evidence="6">
    <location>
        <begin position="386"/>
        <end position="410"/>
    </location>
</feature>
<comment type="subcellular location">
    <subcellularLocation>
        <location evidence="1">Cell membrane</location>
        <topology evidence="1">Multi-pass membrane protein</topology>
    </subcellularLocation>
</comment>
<evidence type="ECO:0000256" key="2">
    <source>
        <dbReference type="ARBA" id="ARBA00022475"/>
    </source>
</evidence>
<evidence type="ECO:0000313" key="7">
    <source>
        <dbReference type="EMBL" id="AXY99507.1"/>
    </source>
</evidence>
<dbReference type="Pfam" id="PF01943">
    <property type="entry name" value="Polysacc_synt"/>
    <property type="match status" value="1"/>
</dbReference>
<proteinExistence type="predicted"/>
<accession>A0A385JME1</accession>
<keyword evidence="5 6" id="KW-0472">Membrane</keyword>
<dbReference type="InterPro" id="IPR002797">
    <property type="entry name" value="Polysacc_synth"/>
</dbReference>
<dbReference type="GO" id="GO:0005886">
    <property type="term" value="C:plasma membrane"/>
    <property type="evidence" value="ECO:0007669"/>
    <property type="project" value="UniProtKB-SubCell"/>
</dbReference>
<protein>
    <submittedName>
        <fullName evidence="7">Wzx</fullName>
    </submittedName>
</protein>
<evidence type="ECO:0000256" key="1">
    <source>
        <dbReference type="ARBA" id="ARBA00004651"/>
    </source>
</evidence>
<sequence length="418" mass="47756">MNIINKIIKHSIFKNTLALSIIKILDIILPLITIPYLTRVLSLNDFGLLIISLAIYNLANILTDFGFGLSTPYTIAKNKNNSIFLNNYISSIFILKIILFIFSIVFIVLYYNSINSHIIDITIIYLTIAIVLSLTFQTPWFFIGIEKMKTITLLASLSKLLYFFLIFLIVPYYKSINSVLLSIFISNLIASIFYFILIRKFGIQFKLVKFKYIIIIFKENIGFFISRISVHLSTTMNGILIGSILGSTSSAIYGAADKLYNAGIGLMSPISNALYPNMARTKNLKLLIIITLFLFFTSSIFCIIISNFTDIIIPTIFGSKYNDSVQYFNLMLYLVPINIISILFGYTAFSIIDKTNITNYTVIISAIIYIISLLILYFTKQFSIKNLIYMIILIDSITLFFRLTIFSFLYSRKKQSVK</sequence>
<dbReference type="PANTHER" id="PTHR30250:SF11">
    <property type="entry name" value="O-ANTIGEN TRANSPORTER-RELATED"/>
    <property type="match status" value="1"/>
</dbReference>
<reference evidence="7" key="1">
    <citation type="journal article" date="2017" name="PLoS ONE">
        <title>Genetic diversity of the O antigens of Proteus species and the development of a suspension array for molecular serotyping.</title>
        <authorList>
            <person name="Yu X."/>
            <person name="Torzewska A."/>
            <person name="Zhang X."/>
            <person name="Yin Z."/>
            <person name="Drzewiecka D."/>
            <person name="Cao H."/>
            <person name="Liu B."/>
            <person name="Knirel Y.A."/>
            <person name="Rozalski A."/>
            <person name="Wang L."/>
        </authorList>
    </citation>
    <scope>NUCLEOTIDE SEQUENCE</scope>
    <source>
        <strain evidence="7">PrK 34/57</strain>
    </source>
</reference>
<organism evidence="7">
    <name type="scientific">Proteus mirabilis</name>
    <dbReference type="NCBI Taxonomy" id="584"/>
    <lineage>
        <taxon>Bacteria</taxon>
        <taxon>Pseudomonadati</taxon>
        <taxon>Pseudomonadota</taxon>
        <taxon>Gammaproteobacteria</taxon>
        <taxon>Enterobacterales</taxon>
        <taxon>Morganellaceae</taxon>
        <taxon>Proteus</taxon>
    </lineage>
</organism>